<dbReference type="PANTHER" id="PTHR15678">
    <property type="entry name" value="ANTIGEN MLAA-22-RELATED"/>
    <property type="match status" value="1"/>
</dbReference>
<feature type="compositionally biased region" description="Basic and acidic residues" evidence="1">
    <location>
        <begin position="4046"/>
        <end position="4055"/>
    </location>
</feature>
<gene>
    <name evidence="3" type="ORF">BB559_006562</name>
</gene>
<protein>
    <recommendedName>
        <fullName evidence="2">FMP27 WPPW motif-containing RBG unit domain-containing protein</fullName>
    </recommendedName>
</protein>
<evidence type="ECO:0000259" key="2">
    <source>
        <dbReference type="SMART" id="SM01216"/>
    </source>
</evidence>
<dbReference type="InterPro" id="IPR045167">
    <property type="entry name" value="Hobbit"/>
</dbReference>
<feature type="compositionally biased region" description="Basic and acidic residues" evidence="1">
    <location>
        <begin position="2171"/>
        <end position="2183"/>
    </location>
</feature>
<feature type="domain" description="FMP27 WPPW motif-containing RBG unit" evidence="2">
    <location>
        <begin position="2400"/>
        <end position="2988"/>
    </location>
</feature>
<feature type="compositionally biased region" description="Polar residues" evidence="1">
    <location>
        <begin position="3005"/>
        <end position="3014"/>
    </location>
</feature>
<feature type="region of interest" description="Disordered" evidence="1">
    <location>
        <begin position="2854"/>
        <end position="2925"/>
    </location>
</feature>
<feature type="region of interest" description="Disordered" evidence="1">
    <location>
        <begin position="900"/>
        <end position="924"/>
    </location>
</feature>
<accession>A0A2T9Y1V8</accession>
<feature type="region of interest" description="Disordered" evidence="1">
    <location>
        <begin position="4121"/>
        <end position="4147"/>
    </location>
</feature>
<dbReference type="EMBL" id="MBFT01000939">
    <property type="protein sequence ID" value="PVU86308.1"/>
    <property type="molecule type" value="Genomic_DNA"/>
</dbReference>
<feature type="compositionally biased region" description="Polar residues" evidence="1">
    <location>
        <begin position="2724"/>
        <end position="2733"/>
    </location>
</feature>
<feature type="region of interest" description="Disordered" evidence="1">
    <location>
        <begin position="3005"/>
        <end position="3029"/>
    </location>
</feature>
<feature type="compositionally biased region" description="Polar residues" evidence="1">
    <location>
        <begin position="3141"/>
        <end position="3153"/>
    </location>
</feature>
<feature type="compositionally biased region" description="Polar residues" evidence="1">
    <location>
        <begin position="2688"/>
        <end position="2707"/>
    </location>
</feature>
<comment type="caution">
    <text evidence="3">The sequence shown here is derived from an EMBL/GenBank/DDBJ whole genome shotgun (WGS) entry which is preliminary data.</text>
</comment>
<dbReference type="STRING" id="61424.A0A2T9Y1V8"/>
<reference evidence="3 4" key="1">
    <citation type="journal article" date="2018" name="MBio">
        <title>Comparative Genomics Reveals the Core Gene Toolbox for the Fungus-Insect Symbiosis.</title>
        <authorList>
            <person name="Wang Y."/>
            <person name="Stata M."/>
            <person name="Wang W."/>
            <person name="Stajich J.E."/>
            <person name="White M.M."/>
            <person name="Moncalvo J.M."/>
        </authorList>
    </citation>
    <scope>NUCLEOTIDE SEQUENCE [LARGE SCALE GENOMIC DNA]</scope>
    <source>
        <strain evidence="3 4">AUS-77-4</strain>
    </source>
</reference>
<feature type="compositionally biased region" description="Basic and acidic residues" evidence="1">
    <location>
        <begin position="2771"/>
        <end position="2785"/>
    </location>
</feature>
<feature type="compositionally biased region" description="Low complexity" evidence="1">
    <location>
        <begin position="1844"/>
        <end position="1875"/>
    </location>
</feature>
<organism evidence="3 4">
    <name type="scientific">Furculomyces boomerangus</name>
    <dbReference type="NCBI Taxonomy" id="61424"/>
    <lineage>
        <taxon>Eukaryota</taxon>
        <taxon>Fungi</taxon>
        <taxon>Fungi incertae sedis</taxon>
        <taxon>Zoopagomycota</taxon>
        <taxon>Kickxellomycotina</taxon>
        <taxon>Harpellomycetes</taxon>
        <taxon>Harpellales</taxon>
        <taxon>Harpellaceae</taxon>
        <taxon>Furculomyces</taxon>
    </lineage>
</organism>
<feature type="region of interest" description="Disordered" evidence="1">
    <location>
        <begin position="3777"/>
        <end position="3797"/>
    </location>
</feature>
<feature type="region of interest" description="Disordered" evidence="1">
    <location>
        <begin position="3994"/>
        <end position="4062"/>
    </location>
</feature>
<keyword evidence="4" id="KW-1185">Reference proteome</keyword>
<feature type="non-terminal residue" evidence="3">
    <location>
        <position position="1"/>
    </location>
</feature>
<feature type="compositionally biased region" description="Basic and acidic residues" evidence="1">
    <location>
        <begin position="905"/>
        <end position="918"/>
    </location>
</feature>
<feature type="region of interest" description="Disordered" evidence="1">
    <location>
        <begin position="2682"/>
        <end position="2791"/>
    </location>
</feature>
<feature type="region of interest" description="Disordered" evidence="1">
    <location>
        <begin position="1844"/>
        <end position="1889"/>
    </location>
</feature>
<dbReference type="InterPro" id="IPR019449">
    <property type="entry name" value="FMP27_WPPW_RBG"/>
</dbReference>
<evidence type="ECO:0000313" key="4">
    <source>
        <dbReference type="Proteomes" id="UP000245699"/>
    </source>
</evidence>
<feature type="compositionally biased region" description="Polar residues" evidence="1">
    <location>
        <begin position="2858"/>
        <end position="2874"/>
    </location>
</feature>
<feature type="compositionally biased region" description="Polar residues" evidence="1">
    <location>
        <begin position="2911"/>
        <end position="2920"/>
    </location>
</feature>
<dbReference type="Proteomes" id="UP000245699">
    <property type="component" value="Unassembled WGS sequence"/>
</dbReference>
<proteinExistence type="predicted"/>
<feature type="region of interest" description="Disordered" evidence="1">
    <location>
        <begin position="2171"/>
        <end position="2201"/>
    </location>
</feature>
<feature type="compositionally biased region" description="Polar residues" evidence="1">
    <location>
        <begin position="2184"/>
        <end position="2197"/>
    </location>
</feature>
<feature type="compositionally biased region" description="Polar residues" evidence="1">
    <location>
        <begin position="2881"/>
        <end position="2901"/>
    </location>
</feature>
<name>A0A2T9Y1V8_9FUNG</name>
<evidence type="ECO:0000256" key="1">
    <source>
        <dbReference type="SAM" id="MobiDB-lite"/>
    </source>
</evidence>
<dbReference type="Pfam" id="PF10344">
    <property type="entry name" value="Hobbit"/>
    <property type="match status" value="3"/>
</dbReference>
<feature type="compositionally biased region" description="Basic and acidic residues" evidence="1">
    <location>
        <begin position="4026"/>
        <end position="4035"/>
    </location>
</feature>
<feature type="compositionally biased region" description="Basic and acidic residues" evidence="1">
    <location>
        <begin position="3511"/>
        <end position="3525"/>
    </location>
</feature>
<feature type="region of interest" description="Disordered" evidence="1">
    <location>
        <begin position="3460"/>
        <end position="3542"/>
    </location>
</feature>
<feature type="compositionally biased region" description="Polar residues" evidence="1">
    <location>
        <begin position="3526"/>
        <end position="3542"/>
    </location>
</feature>
<dbReference type="SMART" id="SM01216">
    <property type="entry name" value="Fmp27_WPPW"/>
    <property type="match status" value="1"/>
</dbReference>
<sequence>EFEVGFRLGEFDIYCQNRNIDNENSYNPSEIHNNTTKKSIGFSSAEFFLIVPVGFKTNEDLFFRLKPQFKGVIENPKVLLNLELLIALESSIKYFKLIKRLIIFEKLKTRQIKNNDLVENQSDSSIHSRNSIFKNEINDVEAIEKVWNQQKKQTGKWAQIAAWSKVVLEKILVRIEVNDILISISPSEYNDVPLEKDNPHQDLLIFIKNAYLESKWTLSKSENMYSTAASVKATVDVKSEISPLNVVLQAPCSNLVDQFKKIYKNEVPLVGSNGFQATGSIDLLLGYPNRFYHGERPYVNSSFAFNFGVINSTILGNEFIDLLRWYPVWNAVLKLSSLAEDSGYPGSEFYNPLINELAKNVFGLNDMGLDINQSLNQKQNPNQSSNGENELKNSFFGAFQKIDKNSGSKLDEIPRTDFKTKISAILSEFRISIALDDGEADSKLGLLHGFSFFIRNASIESNLTKQKLEKNSETTINVGQVSLKTFNCLKRKSESDTNPNTKYDNRKNAINYEKSFNILGWELLNRERVIFIEKIKLDLPQTKSGNELDSKKNIDCSVEILQTSLSSTSIYRIFLFMQRLAVISALASNNSDIEKQKNEVVPILKKKVLTNMKLQILSSEVSLLLPNCDFHDIKRNLLEQKEPKMDNIELIFKIPDIKADLELNNYSSNFSKVIKLTAPYIGILGINGFKEPIYTCTNAIVKVEIPWVSSVLEVNGMPSTKIAKPDISVHYTFDQGCVSIPYSYNLSEVIDGTSLMYKCFKTLRKKQKADVEKVISMMQPHIDGLNKNSVGTLKLTQIIKQVSGLSKIPIPNLREDILSFEKHIRSISEPDDIPTIELHGKSLTFIIQDDPFETALSRIYQIGKIEQAERLARMDAFERKIQSKNSSRVLSSTSLSSGASKLKISRKEPSHSKNDLVKKKSVNKTNQLKSKSSLDILETGLKDKKSYHSLQNIVDSNNASSNASTAALSEAERIKLLKLNDKLSKASSEYIGHSAHSTRKTSVSHSLYGSDFHTGAEADIKSRKLSAIISEKARFDYENFVSKAQYKLYEFESNNWIKTIRKFKADKNTGSFNTHPINVSSNFDLVSSKESLLPVSSSLFSSLSSLDSAPNLNTTSQSLGNLPQVSPEPSAAENNLGKNKEILETCIISQSDCGDFPDKLLFKLFEPSPCEHVITHGLTNKKVKQTTKPPYKYKHSSWRFPIVPLFTLSLKPIRVKLTTPKDLMEFRQIERYIKEIDQSTPLNQLWSTLIPIKFLVKAGELKLQMRDYPVPFLYIPDPYKSSDPVEMEARHKQNLATFREGIRIEGGLVVSEQAANSEAIRLASVPLCIVPRNCEVVDNIPELVSSGLFSDVQNSHILRLPMTKSLMFPRIHNNVSIILNNAVTDIASKAFKFFQSGKIDELDKLDISFDDVSNIIKLGRLPAPSPMICWGQRIQPTMTEISQRFEGLTSSSSEPSPGMGWWDKLRSKINIKCRLACVDISLKELATKDSTVNENIKRFSKINNKKISMKKIEKEQTGELLLYAPSGRDPYSFLINDRGYLFSFKGGVRFALGEGDSSDYGVSQTFKNQYVIDLGNACENKLGISPALNEILKIRCRSFIAGIPEINSKEINAFTMMSKHQVSRSNTKIIEHDAGNLVFEKQLLNLVNLGKVDLSDYQLKAGFLSNSREPFRKYLCAIYGGVRLSIGFGCTISLPKTKTTHNPDCHLSSGLLNIPFNRTDLKSQHNEKCTCFSSPSHWNIRPHAPENIPRSKKALYDAFSGFRSSGIHLGISILYPFEREEGDNGSELDLDRSLSTASKNSIYNSARPNKNLSSANSISSPKSLRKGSNMNDDVTRNKIFYTAESSESEYSSSSEYSDSPSIRNSSSNNNIFPNSYQARDRYSTIEPNQGNFSKTRYGIPVINSKTETHPKIIIANSQDSSNQEIRNSETKTGSDLYPESREYNVSTITNKNESVESHSHSESSVFCNISPLHGCKIGGCVYYNQQFIQGFSVVEAVYDVGNYEDDEYQSKKCHIYSGILTTQMFFNYLSFFASRLMLPIRKGNLYPYIGNKDIKFGRSLISLRLGIDLAGIQLSYSQQTSETKELETQELIDLCKILGSYSGDPELLNNIKPFFDNYKATGSISGASIATGMDGPISAKSEGTITQLKARSNLVQANLLMVQRRQKMKLDPKDTNLNADRKQAQPNQPTKTANTNIRIPKGEKREDTSLRWWVQDTEAEIDDFDVRVIKMNYSVPLYFKFQPQPISATPNKWRGIRKNGLYLSPASASYLEEHPDKLDWLNFYSVFDLDSFSLKNAIFSSVDVMHILWAPRLVYFTQSNIQSDNLEHAQEIGPLNNLSEHKDFDNLASLNETYVSAENNLQTGNVRFPNMPLEPEEYEKLLEERCLAENLLVVDALSELKARTRLFSAEISDDYNNITRASFLRPDTNAVSQIQAYNSLMNIGREKGNLSEENKHSENRSRKLSKYRMANGNEATIDPLSILESDRKQIEKIVEYTNDNNLGALDYKKILRDSRLTQSMLLARRKERLGYAVQHYDLKHKEKVRAFELDPDISQKSYYDEIIKSANEIFELSMRRRLINRCLRMLGVDPAALDSGDGEDLNLNTNLEGGMNLQASEDVTARELEALYRHRFLLHSAYLIWNSEIRDILFRFFSNEDTWKTVKYFMSQTAAQVVDELSKENAKDDQNIQHSVSIKQKNINSKTSFDSTRPESLKRRDQTRRKYSTSQENFTNNDRGEVDLDQRPKEYNGSDFGKDSAKKTKPINLDFNLQEEPKNNREKYNKNNDNDDDEEIDTTKQFLNDFESFIPQYSALIEFLNSQVSLCVDNNSNDSMVATIERAQLHVIKLCSDEVHFENSKSDNSNKQPNRKNYNGLSFTKDKGNNTQDSRNKPFSNKIDTTKQSVKPDSDSKDSTTLGNQQSKGDMLAENEENIVKTRMLAEINNMQLFSVQRKDFVDCPLYLMDCFYGTSVDSHSLTGTLWPVWVPIEILLTPDTVDSEMVYLNDSTPQTNYQPLNNRKKSLPAPSPTKAISNSQRLSSYRKIIDNSSGFVVYDKTNPHRIHFEEARKSKPKLKFNHPPNSVQTSDIKSDVKIKSVASTKTQKENNPLKTTIHSDLDDVYVTPQTTFYRNEDNTLLRNDGIPTEQTLSSPTSPKTPRNFFGASETKSNLNEIYKPNKKRDESKASKIIIRMSQINISCTSEQYASIITHITDLLIYSEPERSLYLEALNTIKLTTDLASIAKQKPNVSHIQESLRMRKRMMQAWLERQWDSTNIFPNMLSDGGFVSNIPILRLETSGQEYVYHPNSTVPALSNEIHRKSNHSILFQEFQECVDNSTKVLILSRQIKALEHQLRITMDVISAAQKYMSTINQVKDGDRYTLDSDNAHSFSDISDVASISQDKELGDINPKGHRRYSSMIDTTQHESNIISEYDAKSESVYSNKSTEHQAHKDVIFKAGNNKNGLNIEKKKSSIKTKKSMWSSWSKGSSNSSSKKERNSKVGSTSSTKKSRNLFRSKEQSEEPKSKKDQTSITKSKNFKNQNNKRSLTSIHNSVDLDESKRHSVAQFIHAHFASVNWRMLDNNYKPICDWKLRNLNASLTISTSKANDISIQVDLILALNRLPNSMYPEIIMPYNSNITEPVNFSKNKMIKIYYSELPPVGGIRIVELLEVDLSPLRIQLSHDIGKLLINYFFPVSEPQLNDADFDVSDNLSIVSGKAPSLSSKGTVRSKSSKQNLFKSEKHPYENIINGSSKSNTISPGVTSKGSIAKFLAKKSKITPSESPALLEPESSISASQPPDNIKNSLSNQLISKMRKAESFQQKTMKVRASENKTFIMVRIPGHRHVISFHGPKRKNLSDLTNFEFKSPKLEFYNEVLTYYELAMRLKRAFINAAFQHTGALFREKVKQLSGRSAANKMYEDVFTKKLVQQIDDADNKRKLLNFFGGRQEAGLTSVSGPNQLESIEQKKIQQSEPIRNMVSTSLFTPFASYGSSTLLSISGKGERSLPQTNKSSKESFKSEMPNQKKGSKLYIREVDEDQPKQQSFRSKVGFQEKDSKSPESDSSPFFTQHFGLSTKKLMPKKSPKALSISKNQINNFNKKFSILMPKESSENFKNGAISTVDECDEGSFAENSQEELKSPRSQIPKESASSVLGGFRAEEQPFFLNGFNRGEIILKSNNPSTPGIFLEYPNGDSPRFKGDVVDEESHLEPDIVPISAKRTKSVFKTTKEKAKSSFKKSTHNIAQMFSKHSYSEGSDTSLESG</sequence>
<feature type="compositionally biased region" description="Low complexity" evidence="1">
    <location>
        <begin position="3777"/>
        <end position="3789"/>
    </location>
</feature>
<feature type="compositionally biased region" description="Basic and acidic residues" evidence="1">
    <location>
        <begin position="2734"/>
        <end position="2758"/>
    </location>
</feature>
<dbReference type="PANTHER" id="PTHR15678:SF6">
    <property type="entry name" value="BRIDGE-LIKE LIPID TRANSFER PROTEIN FAMILY MEMBER 2"/>
    <property type="match status" value="1"/>
</dbReference>
<feature type="region of interest" description="Disordered" evidence="1">
    <location>
        <begin position="1802"/>
        <end position="1832"/>
    </location>
</feature>
<dbReference type="OrthoDB" id="1562405at2759"/>
<feature type="compositionally biased region" description="Low complexity" evidence="1">
    <location>
        <begin position="3475"/>
        <end position="3488"/>
    </location>
</feature>
<evidence type="ECO:0000313" key="3">
    <source>
        <dbReference type="EMBL" id="PVU86308.1"/>
    </source>
</evidence>
<feature type="region of interest" description="Disordered" evidence="1">
    <location>
        <begin position="3133"/>
        <end position="3160"/>
    </location>
</feature>